<dbReference type="EMBL" id="QFRJ01000019">
    <property type="protein sequence ID" value="PWH81347.1"/>
    <property type="molecule type" value="Genomic_DNA"/>
</dbReference>
<feature type="chain" id="PRO_5015396746" evidence="6">
    <location>
        <begin position="21"/>
        <end position="176"/>
    </location>
</feature>
<dbReference type="GO" id="GO:0009055">
    <property type="term" value="F:electron transfer activity"/>
    <property type="evidence" value="ECO:0007669"/>
    <property type="project" value="InterPro"/>
</dbReference>
<feature type="region of interest" description="Disordered" evidence="5">
    <location>
        <begin position="25"/>
        <end position="68"/>
    </location>
</feature>
<proteinExistence type="predicted"/>
<name>A0A2U2X0N5_9FLAO</name>
<evidence type="ECO:0000313" key="8">
    <source>
        <dbReference type="EMBL" id="PWH81347.1"/>
    </source>
</evidence>
<dbReference type="PROSITE" id="PS51007">
    <property type="entry name" value="CYTC"/>
    <property type="match status" value="1"/>
</dbReference>
<dbReference type="GO" id="GO:0020037">
    <property type="term" value="F:heme binding"/>
    <property type="evidence" value="ECO:0007669"/>
    <property type="project" value="InterPro"/>
</dbReference>
<accession>A0A2U2X0N5</accession>
<keyword evidence="9" id="KW-1185">Reference proteome</keyword>
<organism evidence="8 9">
    <name type="scientific">Brumimicrobium oceani</name>
    <dbReference type="NCBI Taxonomy" id="2100725"/>
    <lineage>
        <taxon>Bacteria</taxon>
        <taxon>Pseudomonadati</taxon>
        <taxon>Bacteroidota</taxon>
        <taxon>Flavobacteriia</taxon>
        <taxon>Flavobacteriales</taxon>
        <taxon>Crocinitomicaceae</taxon>
        <taxon>Brumimicrobium</taxon>
    </lineage>
</organism>
<evidence type="ECO:0000256" key="5">
    <source>
        <dbReference type="SAM" id="MobiDB-lite"/>
    </source>
</evidence>
<dbReference type="SUPFAM" id="SSF46626">
    <property type="entry name" value="Cytochrome c"/>
    <property type="match status" value="1"/>
</dbReference>
<dbReference type="Pfam" id="PF00034">
    <property type="entry name" value="Cytochrom_C"/>
    <property type="match status" value="1"/>
</dbReference>
<protein>
    <submittedName>
        <fullName evidence="8">Cytochrome C</fullName>
    </submittedName>
</protein>
<feature type="compositionally biased region" description="Low complexity" evidence="5">
    <location>
        <begin position="35"/>
        <end position="58"/>
    </location>
</feature>
<reference evidence="8 9" key="2">
    <citation type="submission" date="2018-05" db="EMBL/GenBank/DDBJ databases">
        <authorList>
            <person name="Lanie J.A."/>
            <person name="Ng W.-L."/>
            <person name="Kazmierczak K.M."/>
            <person name="Andrzejewski T.M."/>
            <person name="Davidsen T.M."/>
            <person name="Wayne K.J."/>
            <person name="Tettelin H."/>
            <person name="Glass J.I."/>
            <person name="Rusch D."/>
            <person name="Podicherti R."/>
            <person name="Tsui H.-C.T."/>
            <person name="Winkler M.E."/>
        </authorList>
    </citation>
    <scope>NUCLEOTIDE SEQUENCE [LARGE SCALE GENOMIC DNA]</scope>
    <source>
        <strain evidence="8 9">C305</strain>
    </source>
</reference>
<evidence type="ECO:0000259" key="7">
    <source>
        <dbReference type="PROSITE" id="PS51007"/>
    </source>
</evidence>
<gene>
    <name evidence="8" type="ORF">DIT68_15370</name>
</gene>
<dbReference type="GO" id="GO:0046872">
    <property type="term" value="F:metal ion binding"/>
    <property type="evidence" value="ECO:0007669"/>
    <property type="project" value="UniProtKB-KW"/>
</dbReference>
<feature type="signal peptide" evidence="6">
    <location>
        <begin position="1"/>
        <end position="20"/>
    </location>
</feature>
<keyword evidence="6" id="KW-0732">Signal</keyword>
<evidence type="ECO:0000256" key="1">
    <source>
        <dbReference type="ARBA" id="ARBA00022617"/>
    </source>
</evidence>
<dbReference type="Gene3D" id="1.10.760.10">
    <property type="entry name" value="Cytochrome c-like domain"/>
    <property type="match status" value="1"/>
</dbReference>
<reference evidence="8 9" key="1">
    <citation type="submission" date="2018-05" db="EMBL/GenBank/DDBJ databases">
        <title>Brumimicrobium oceani sp. nov., isolated from coastal sediment.</title>
        <authorList>
            <person name="Kou Y."/>
        </authorList>
    </citation>
    <scope>NUCLEOTIDE SEQUENCE [LARGE SCALE GENOMIC DNA]</scope>
    <source>
        <strain evidence="8 9">C305</strain>
    </source>
</reference>
<sequence>MKNYFKIGLLFLAVSLYSCGGGGEAESPKEEKVLTNPNNPNNPNNSASSSNTEAAAEEVPASKRVDLENKGVGPVKSVTIPETIDEALAAKGQEVYEANCTACHKPDKKHIGPAPKDILERRTPEWVMNMIINPDVMVQEDPLAKDLLIEYNGSPMSNQGITEDEARAILEYIRTL</sequence>
<dbReference type="Proteomes" id="UP000245370">
    <property type="component" value="Unassembled WGS sequence"/>
</dbReference>
<keyword evidence="3 4" id="KW-0408">Iron</keyword>
<evidence type="ECO:0000256" key="4">
    <source>
        <dbReference type="PROSITE-ProRule" id="PRU00433"/>
    </source>
</evidence>
<evidence type="ECO:0000256" key="2">
    <source>
        <dbReference type="ARBA" id="ARBA00022723"/>
    </source>
</evidence>
<dbReference type="InterPro" id="IPR036909">
    <property type="entry name" value="Cyt_c-like_dom_sf"/>
</dbReference>
<comment type="caution">
    <text evidence="8">The sequence shown here is derived from an EMBL/GenBank/DDBJ whole genome shotgun (WGS) entry which is preliminary data.</text>
</comment>
<feature type="domain" description="Cytochrome c" evidence="7">
    <location>
        <begin position="87"/>
        <end position="176"/>
    </location>
</feature>
<evidence type="ECO:0000256" key="3">
    <source>
        <dbReference type="ARBA" id="ARBA00023004"/>
    </source>
</evidence>
<evidence type="ECO:0000313" key="9">
    <source>
        <dbReference type="Proteomes" id="UP000245370"/>
    </source>
</evidence>
<evidence type="ECO:0000256" key="6">
    <source>
        <dbReference type="SAM" id="SignalP"/>
    </source>
</evidence>
<keyword evidence="1 4" id="KW-0349">Heme</keyword>
<dbReference type="RefSeq" id="WP_109360747.1">
    <property type="nucleotide sequence ID" value="NZ_QFRJ01000019.1"/>
</dbReference>
<dbReference type="PROSITE" id="PS51257">
    <property type="entry name" value="PROKAR_LIPOPROTEIN"/>
    <property type="match status" value="1"/>
</dbReference>
<dbReference type="InterPro" id="IPR009056">
    <property type="entry name" value="Cyt_c-like_dom"/>
</dbReference>
<keyword evidence="2 4" id="KW-0479">Metal-binding</keyword>
<dbReference type="AlphaFoldDB" id="A0A2U2X0N5"/>
<dbReference type="OrthoDB" id="955119at2"/>